<organism evidence="2 3">
    <name type="scientific">Trichoderma gamsii</name>
    <dbReference type="NCBI Taxonomy" id="398673"/>
    <lineage>
        <taxon>Eukaryota</taxon>
        <taxon>Fungi</taxon>
        <taxon>Dikarya</taxon>
        <taxon>Ascomycota</taxon>
        <taxon>Pezizomycotina</taxon>
        <taxon>Sordariomycetes</taxon>
        <taxon>Hypocreomycetidae</taxon>
        <taxon>Hypocreales</taxon>
        <taxon>Hypocreaceae</taxon>
        <taxon>Trichoderma</taxon>
    </lineage>
</organism>
<proteinExistence type="predicted"/>
<name>A0A2K0T680_9HYPO</name>
<evidence type="ECO:0000256" key="1">
    <source>
        <dbReference type="SAM" id="MobiDB-lite"/>
    </source>
</evidence>
<gene>
    <name evidence="2" type="ORF">TGAMA5MH_06900</name>
</gene>
<comment type="caution">
    <text evidence="2">The sequence shown here is derived from an EMBL/GenBank/DDBJ whole genome shotgun (WGS) entry which is preliminary data.</text>
</comment>
<evidence type="ECO:0000313" key="2">
    <source>
        <dbReference type="EMBL" id="PNP41032.1"/>
    </source>
</evidence>
<evidence type="ECO:0000313" key="3">
    <source>
        <dbReference type="Proteomes" id="UP000236546"/>
    </source>
</evidence>
<reference evidence="2 3" key="1">
    <citation type="submission" date="2017-02" db="EMBL/GenBank/DDBJ databases">
        <title>Genomes of Trichoderma spp. with biocontrol activity.</title>
        <authorList>
            <person name="Gardiner D."/>
            <person name="Kazan K."/>
            <person name="Vos C."/>
            <person name="Harvey P."/>
        </authorList>
    </citation>
    <scope>NUCLEOTIDE SEQUENCE [LARGE SCALE GENOMIC DNA]</scope>
    <source>
        <strain evidence="2 3">A5MH</strain>
    </source>
</reference>
<protein>
    <submittedName>
        <fullName evidence="2">Uncharacterized protein</fullName>
    </submittedName>
</protein>
<feature type="compositionally biased region" description="Low complexity" evidence="1">
    <location>
        <begin position="24"/>
        <end position="40"/>
    </location>
</feature>
<dbReference type="EMBL" id="MTYH01000059">
    <property type="protein sequence ID" value="PNP41032.1"/>
    <property type="molecule type" value="Genomic_DNA"/>
</dbReference>
<feature type="region of interest" description="Disordered" evidence="1">
    <location>
        <begin position="24"/>
        <end position="46"/>
    </location>
</feature>
<dbReference type="Proteomes" id="UP000236546">
    <property type="component" value="Unassembled WGS sequence"/>
</dbReference>
<sequence>MCKLGHGGDYAVCAQQLGQTAQQQQQQEQEQKQKLGAQAQKVRRRR</sequence>
<dbReference type="AlphaFoldDB" id="A0A2K0T680"/>
<accession>A0A2K0T680</accession>